<dbReference type="Gene3D" id="3.30.310.70">
    <property type="entry name" value="TT1751-like domain"/>
    <property type="match status" value="1"/>
</dbReference>
<dbReference type="EMBL" id="NEVJ01000003">
    <property type="protein sequence ID" value="OZI18753.1"/>
    <property type="molecule type" value="Genomic_DNA"/>
</dbReference>
<proteinExistence type="predicted"/>
<dbReference type="InterPro" id="IPR005180">
    <property type="entry name" value="DUF302"/>
</dbReference>
<accession>A0A261R350</accession>
<dbReference type="RefSeq" id="WP_094847439.1">
    <property type="nucleotide sequence ID" value="NZ_NEVJ01000003.1"/>
</dbReference>
<comment type="caution">
    <text evidence="2">The sequence shown here is derived from an EMBL/GenBank/DDBJ whole genome shotgun (WGS) entry which is preliminary data.</text>
</comment>
<dbReference type="OrthoDB" id="116738at2"/>
<keyword evidence="3" id="KW-1185">Reference proteome</keyword>
<reference evidence="2" key="1">
    <citation type="submission" date="2017-05" db="EMBL/GenBank/DDBJ databases">
        <title>Complete and WGS of Bordetella genogroups.</title>
        <authorList>
            <person name="Spilker T."/>
            <person name="Lipuma J."/>
        </authorList>
    </citation>
    <scope>NUCLEOTIDE SEQUENCE</scope>
    <source>
        <strain evidence="2">AU21707</strain>
    </source>
</reference>
<dbReference type="CDD" id="cd14797">
    <property type="entry name" value="DUF302"/>
    <property type="match status" value="1"/>
</dbReference>
<dbReference type="SUPFAM" id="SSF103247">
    <property type="entry name" value="TT1751-like"/>
    <property type="match status" value="1"/>
</dbReference>
<dbReference type="Pfam" id="PF03625">
    <property type="entry name" value="DUF302"/>
    <property type="match status" value="1"/>
</dbReference>
<evidence type="ECO:0000259" key="1">
    <source>
        <dbReference type="Pfam" id="PF03625"/>
    </source>
</evidence>
<dbReference type="InterPro" id="IPR035923">
    <property type="entry name" value="TT1751-like_sf"/>
</dbReference>
<evidence type="ECO:0000313" key="2">
    <source>
        <dbReference type="EMBL" id="OZI18753.1"/>
    </source>
</evidence>
<evidence type="ECO:0000313" key="3">
    <source>
        <dbReference type="Proteomes" id="UP000216857"/>
    </source>
</evidence>
<feature type="domain" description="DUF302" evidence="1">
    <location>
        <begin position="71"/>
        <end position="131"/>
    </location>
</feature>
<sequence>MTNAQYATRTISVEHVTITSARSFDEVRAKLAVVAPRIDDGIFTLLRYGESARALRELEACPPLSIFAQRDHGALLAIAGQQRRSIQYDIGNPLTASKMSRHVLSAGLYAPIRVLLREDANGVVAFEYDRPASTFGQFENGDVELVADKLDQDLRALLESAAS</sequence>
<protein>
    <recommendedName>
        <fullName evidence="1">DUF302 domain-containing protein</fullName>
    </recommendedName>
</protein>
<organism evidence="2 3">
    <name type="scientific">Bordetella genomosp. 9</name>
    <dbReference type="NCBI Taxonomy" id="1416803"/>
    <lineage>
        <taxon>Bacteria</taxon>
        <taxon>Pseudomonadati</taxon>
        <taxon>Pseudomonadota</taxon>
        <taxon>Betaproteobacteria</taxon>
        <taxon>Burkholderiales</taxon>
        <taxon>Alcaligenaceae</taxon>
        <taxon>Bordetella</taxon>
    </lineage>
</organism>
<dbReference type="Proteomes" id="UP000216857">
    <property type="component" value="Unassembled WGS sequence"/>
</dbReference>
<dbReference type="AlphaFoldDB" id="A0A261R350"/>
<gene>
    <name evidence="2" type="ORF">CAL26_13730</name>
</gene>
<name>A0A261R350_9BORD</name>